<keyword evidence="9" id="KW-0547">Nucleotide-binding</keyword>
<evidence type="ECO:0000256" key="15">
    <source>
        <dbReference type="ARBA" id="ARBA00048070"/>
    </source>
</evidence>
<keyword evidence="7 17" id="KW-0808">Transferase</keyword>
<feature type="domain" description="Phosphofructokinase" evidence="16">
    <location>
        <begin position="382"/>
        <end position="663"/>
    </location>
</feature>
<dbReference type="Proteomes" id="UP000298602">
    <property type="component" value="Chromosome"/>
</dbReference>
<evidence type="ECO:0000256" key="7">
    <source>
        <dbReference type="ARBA" id="ARBA00022679"/>
    </source>
</evidence>
<dbReference type="GO" id="GO:0046872">
    <property type="term" value="F:metal ion binding"/>
    <property type="evidence" value="ECO:0007669"/>
    <property type="project" value="UniProtKB-KW"/>
</dbReference>
<evidence type="ECO:0000256" key="12">
    <source>
        <dbReference type="ARBA" id="ARBA00022842"/>
    </source>
</evidence>
<keyword evidence="13" id="KW-0324">Glycolysis</keyword>
<dbReference type="FunFam" id="3.40.50.460:FF:000002">
    <property type="entry name" value="ATP-dependent 6-phosphofructokinase"/>
    <property type="match status" value="1"/>
</dbReference>
<evidence type="ECO:0000313" key="18">
    <source>
        <dbReference type="Proteomes" id="UP000298602"/>
    </source>
</evidence>
<dbReference type="PRINTS" id="PR00476">
    <property type="entry name" value="PHFRCTKINASE"/>
</dbReference>
<dbReference type="FunFam" id="3.40.50.460:FF:000008">
    <property type="entry name" value="ATP-dependent 6-phosphofructokinase"/>
    <property type="match status" value="1"/>
</dbReference>
<dbReference type="GO" id="GO:0030388">
    <property type="term" value="P:fructose 1,6-bisphosphate metabolic process"/>
    <property type="evidence" value="ECO:0007669"/>
    <property type="project" value="TreeGrafter"/>
</dbReference>
<dbReference type="GO" id="GO:0048029">
    <property type="term" value="F:monosaccharide binding"/>
    <property type="evidence" value="ECO:0007669"/>
    <property type="project" value="TreeGrafter"/>
</dbReference>
<comment type="cofactor">
    <cofactor evidence="1">
        <name>Mg(2+)</name>
        <dbReference type="ChEBI" id="CHEBI:18420"/>
    </cofactor>
</comment>
<keyword evidence="6" id="KW-0021">Allosteric enzyme</keyword>
<dbReference type="GO" id="GO:0003872">
    <property type="term" value="F:6-phosphofructokinase activity"/>
    <property type="evidence" value="ECO:0007669"/>
    <property type="project" value="UniProtKB-EC"/>
</dbReference>
<protein>
    <recommendedName>
        <fullName evidence="4">6-phosphofructokinase</fullName>
        <ecNumber evidence="4">2.7.1.11</ecNumber>
    </recommendedName>
</protein>
<evidence type="ECO:0000259" key="16">
    <source>
        <dbReference type="Pfam" id="PF00365"/>
    </source>
</evidence>
<keyword evidence="10 17" id="KW-0418">Kinase</keyword>
<evidence type="ECO:0000256" key="13">
    <source>
        <dbReference type="ARBA" id="ARBA00023152"/>
    </source>
</evidence>
<evidence type="ECO:0000256" key="4">
    <source>
        <dbReference type="ARBA" id="ARBA00012055"/>
    </source>
</evidence>
<evidence type="ECO:0000256" key="2">
    <source>
        <dbReference type="ARBA" id="ARBA00004496"/>
    </source>
</evidence>
<comment type="subcellular location">
    <subcellularLocation>
        <location evidence="2">Cytoplasm</location>
    </subcellularLocation>
</comment>
<dbReference type="PANTHER" id="PTHR13697">
    <property type="entry name" value="PHOSPHOFRUCTOKINASE"/>
    <property type="match status" value="1"/>
</dbReference>
<keyword evidence="11" id="KW-0067">ATP-binding</keyword>
<dbReference type="InterPro" id="IPR009161">
    <property type="entry name" value="6-Pfructokinase_euk"/>
</dbReference>
<dbReference type="NCBIfam" id="TIGR02478">
    <property type="entry name" value="6PF1K_euk"/>
    <property type="match status" value="1"/>
</dbReference>
<dbReference type="GO" id="GO:0005524">
    <property type="term" value="F:ATP binding"/>
    <property type="evidence" value="ECO:0007669"/>
    <property type="project" value="UniProtKB-KW"/>
</dbReference>
<dbReference type="KEGG" id="dax:FDQ92_01475"/>
<dbReference type="GO" id="GO:0006002">
    <property type="term" value="P:fructose 6-phosphate metabolic process"/>
    <property type="evidence" value="ECO:0007669"/>
    <property type="project" value="InterPro"/>
</dbReference>
<comment type="catalytic activity">
    <reaction evidence="15">
        <text>beta-D-fructose 6-phosphate + ATP = beta-D-fructose 1,6-bisphosphate + ADP + H(+)</text>
        <dbReference type="Rhea" id="RHEA:16109"/>
        <dbReference type="ChEBI" id="CHEBI:15378"/>
        <dbReference type="ChEBI" id="CHEBI:30616"/>
        <dbReference type="ChEBI" id="CHEBI:32966"/>
        <dbReference type="ChEBI" id="CHEBI:57634"/>
        <dbReference type="ChEBI" id="CHEBI:456216"/>
        <dbReference type="EC" id="2.7.1.11"/>
    </reaction>
</comment>
<dbReference type="NCBIfam" id="NF002872">
    <property type="entry name" value="PRK03202.1"/>
    <property type="match status" value="1"/>
</dbReference>
<evidence type="ECO:0000256" key="3">
    <source>
        <dbReference type="ARBA" id="ARBA00004679"/>
    </source>
</evidence>
<dbReference type="PANTHER" id="PTHR13697:SF4">
    <property type="entry name" value="ATP-DEPENDENT 6-PHOSPHOFRUCTOKINASE"/>
    <property type="match status" value="1"/>
</dbReference>
<dbReference type="InterPro" id="IPR015912">
    <property type="entry name" value="Phosphofructokinase_CS"/>
</dbReference>
<keyword evidence="12" id="KW-0460">Magnesium</keyword>
<dbReference type="Gene3D" id="3.40.50.460">
    <property type="entry name" value="Phosphofructokinase domain"/>
    <property type="match status" value="2"/>
</dbReference>
<evidence type="ECO:0000256" key="9">
    <source>
        <dbReference type="ARBA" id="ARBA00022741"/>
    </source>
</evidence>
<dbReference type="InterPro" id="IPR035966">
    <property type="entry name" value="PKF_sf"/>
</dbReference>
<dbReference type="EMBL" id="CP040098">
    <property type="protein sequence ID" value="QCQ20984.1"/>
    <property type="molecule type" value="Genomic_DNA"/>
</dbReference>
<evidence type="ECO:0000256" key="5">
    <source>
        <dbReference type="ARBA" id="ARBA00022490"/>
    </source>
</evidence>
<comment type="similarity">
    <text evidence="14">Belongs to the phosphofructokinase type A (PFKA) family.</text>
</comment>
<evidence type="ECO:0000256" key="6">
    <source>
        <dbReference type="ARBA" id="ARBA00022533"/>
    </source>
</evidence>
<evidence type="ECO:0000256" key="1">
    <source>
        <dbReference type="ARBA" id="ARBA00001946"/>
    </source>
</evidence>
<keyword evidence="18" id="KW-1185">Reference proteome</keyword>
<dbReference type="Pfam" id="PF00365">
    <property type="entry name" value="PFK"/>
    <property type="match status" value="2"/>
</dbReference>
<dbReference type="OrthoDB" id="9802503at2"/>
<reference evidence="17 18" key="1">
    <citation type="submission" date="2019-05" db="EMBL/GenBank/DDBJ databases">
        <title>The Complete Genome Sequence of the n-alkane-degrading Desulfoglaeba alkanexedens ALDC reveals multiple alkylsuccinate synthase gene clusters.</title>
        <authorList>
            <person name="Callaghan A.V."/>
            <person name="Davidova I.A."/>
            <person name="Duncan K.E."/>
            <person name="Morris B."/>
            <person name="McInerney M.J."/>
        </authorList>
    </citation>
    <scope>NUCLEOTIDE SEQUENCE [LARGE SCALE GENOMIC DNA]</scope>
    <source>
        <strain evidence="17 18">ALDC</strain>
    </source>
</reference>
<evidence type="ECO:0000256" key="11">
    <source>
        <dbReference type="ARBA" id="ARBA00022840"/>
    </source>
</evidence>
<keyword evidence="5" id="KW-0963">Cytoplasm</keyword>
<evidence type="ECO:0000313" key="17">
    <source>
        <dbReference type="EMBL" id="QCQ20984.1"/>
    </source>
</evidence>
<feature type="domain" description="Phosphofructokinase" evidence="16">
    <location>
        <begin position="5"/>
        <end position="303"/>
    </location>
</feature>
<evidence type="ECO:0000256" key="8">
    <source>
        <dbReference type="ARBA" id="ARBA00022723"/>
    </source>
</evidence>
<dbReference type="GO" id="GO:0070095">
    <property type="term" value="F:fructose-6-phosphate binding"/>
    <property type="evidence" value="ECO:0007669"/>
    <property type="project" value="TreeGrafter"/>
</dbReference>
<keyword evidence="8" id="KW-0479">Metal-binding</keyword>
<reference evidence="17 18" key="2">
    <citation type="submission" date="2019-05" db="EMBL/GenBank/DDBJ databases">
        <authorList>
            <person name="Suflita J.M."/>
            <person name="Marks C.R."/>
        </authorList>
    </citation>
    <scope>NUCLEOTIDE SEQUENCE [LARGE SCALE GENOMIC DNA]</scope>
    <source>
        <strain evidence="17 18">ALDC</strain>
    </source>
</reference>
<comment type="pathway">
    <text evidence="3">Carbohydrate degradation; glycolysis; D-glyceraldehyde 3-phosphate and glycerone phosphate from D-glucose: step 3/4.</text>
</comment>
<dbReference type="Gene3D" id="3.40.50.450">
    <property type="match status" value="2"/>
</dbReference>
<dbReference type="PROSITE" id="PS00433">
    <property type="entry name" value="PHOSPHOFRUCTOKINASE"/>
    <property type="match status" value="2"/>
</dbReference>
<dbReference type="RefSeq" id="WP_137422954.1">
    <property type="nucleotide sequence ID" value="NZ_CP040098.1"/>
</dbReference>
<evidence type="ECO:0000256" key="10">
    <source>
        <dbReference type="ARBA" id="ARBA00022777"/>
    </source>
</evidence>
<name>A0A4P8L058_9BACT</name>
<accession>A0A4P8L058</accession>
<dbReference type="GO" id="GO:0005945">
    <property type="term" value="C:6-phosphofructokinase complex"/>
    <property type="evidence" value="ECO:0007669"/>
    <property type="project" value="TreeGrafter"/>
</dbReference>
<dbReference type="EC" id="2.7.1.11" evidence="4"/>
<dbReference type="GO" id="GO:0016208">
    <property type="term" value="F:AMP binding"/>
    <property type="evidence" value="ECO:0007669"/>
    <property type="project" value="TreeGrafter"/>
</dbReference>
<organism evidence="17 18">
    <name type="scientific">Desulfoglaeba alkanexedens ALDC</name>
    <dbReference type="NCBI Taxonomy" id="980445"/>
    <lineage>
        <taxon>Bacteria</taxon>
        <taxon>Pseudomonadati</taxon>
        <taxon>Thermodesulfobacteriota</taxon>
        <taxon>Syntrophobacteria</taxon>
        <taxon>Syntrophobacterales</taxon>
        <taxon>Syntrophobacteraceae</taxon>
        <taxon>Desulfoglaeba</taxon>
    </lineage>
</organism>
<proteinExistence type="inferred from homology"/>
<dbReference type="GO" id="GO:0042802">
    <property type="term" value="F:identical protein binding"/>
    <property type="evidence" value="ECO:0007669"/>
    <property type="project" value="TreeGrafter"/>
</dbReference>
<dbReference type="AlphaFoldDB" id="A0A4P8L058"/>
<gene>
    <name evidence="17" type="ORF">FDQ92_01475</name>
</gene>
<dbReference type="InterPro" id="IPR022953">
    <property type="entry name" value="ATP_PFK"/>
</dbReference>
<dbReference type="GO" id="GO:0061621">
    <property type="term" value="P:canonical glycolysis"/>
    <property type="evidence" value="ECO:0007669"/>
    <property type="project" value="TreeGrafter"/>
</dbReference>
<evidence type="ECO:0000256" key="14">
    <source>
        <dbReference type="ARBA" id="ARBA00038478"/>
    </source>
</evidence>
<sequence length="730" mass="78860">MIRSLAVLTSGGDAPGMNAAVRAVVRRALDCGVPVHGVFNGYEGLVAGGDSIRLLGWQDVGGILPRGGTFLGTARSERFRLPEGRRAAVANLVERGIGALVVIGGDGSLMGAHVLASEWPEHLASLGLEEAPEALQVIGLPGSIDNDLFGTDMSIGADTALNHIVQAIDDLSSTAASHQRTFVLETMGRHCGYLALMGSLAGGASWVLVPEEELELRWHQKMVRSLRKSREIGRPHQMVVVAEGARHPDGLPIRAEEIRRILCEQLAIDVRITVLGHVQRGGSPTAFDRILATRLGVAAVDLLVKEPPGKLRHMLGLQKNRVTATPLAEVVEQSRRVAQEIENGSYGKAQELRGESFTRGLELVKTLSRIEPAEKSQGEGGVGILTGGADAPGMNTAVSVAARCLLNQGIAVYGVLESFPGLIHGRLRELGWNELTGWLNRPSSELGTLRHDVREEDLAKIAENISRHGLKGLIVIGGLGSYLNVARMVENRRRFPELDIPIVVLPATIDNNLPCTEFTIGADTALNNVIQVLDKIRHTAGATRRAFVVEVMGRRSGFLALLGALASGAEKAYLPELGIRLRDLSRDVDMLQESFRSGKRMVIFLRNEEASRHYTTDFIRRLLEEESRDEFEVRTAILGHLQRGGAPSAFDRILASRMGAFAAFSLADAMEQKYTGVRVLGLQGRGIGAFDLHEALAEMDEGLTRPKNPWFLELLPVAEALAKHGPGATV</sequence>
<dbReference type="UniPathway" id="UPA00109">
    <property type="reaction ID" value="UER00182"/>
</dbReference>
<dbReference type="InterPro" id="IPR000023">
    <property type="entry name" value="Phosphofructokinase_dom"/>
</dbReference>
<dbReference type="SUPFAM" id="SSF53784">
    <property type="entry name" value="Phosphofructokinase"/>
    <property type="match status" value="2"/>
</dbReference>